<keyword evidence="2" id="KW-1185">Reference proteome</keyword>
<proteinExistence type="predicted"/>
<dbReference type="Proteomes" id="UP001214553">
    <property type="component" value="Chromosome"/>
</dbReference>
<sequence length="124" mass="13517">MTLTALRADALSTTPGGFELRLSLPWIRALPLQSLHDVAVQLDGTAVGDLRFPDASERWWPAQDRVVLRGGEPVAPGPHDVIIDFALLVPYLQMGPDGPLRLPFHEQRTLQTDAALTSVSEDIA</sequence>
<accession>A0ABY8BW30</accession>
<organism evidence="1 2">
    <name type="scientific">Microbacterium horticulturae</name>
    <dbReference type="NCBI Taxonomy" id="3028316"/>
    <lineage>
        <taxon>Bacteria</taxon>
        <taxon>Bacillati</taxon>
        <taxon>Actinomycetota</taxon>
        <taxon>Actinomycetes</taxon>
        <taxon>Micrococcales</taxon>
        <taxon>Microbacteriaceae</taxon>
        <taxon>Microbacterium</taxon>
    </lineage>
</organism>
<name>A0ABY8BW30_9MICO</name>
<dbReference type="EMBL" id="CP119108">
    <property type="protein sequence ID" value="WEG08394.1"/>
    <property type="molecule type" value="Genomic_DNA"/>
</dbReference>
<evidence type="ECO:0000313" key="1">
    <source>
        <dbReference type="EMBL" id="WEG08394.1"/>
    </source>
</evidence>
<protein>
    <submittedName>
        <fullName evidence="1">Uncharacterized protein</fullName>
    </submittedName>
</protein>
<dbReference type="RefSeq" id="WP_275277722.1">
    <property type="nucleotide sequence ID" value="NZ_CP119108.1"/>
</dbReference>
<reference evidence="1 2" key="1">
    <citation type="submission" date="2023-03" db="EMBL/GenBank/DDBJ databases">
        <title>Genome sequence of Microbacterium sp. KACC 23027.</title>
        <authorList>
            <person name="Kim S."/>
            <person name="Heo J."/>
            <person name="Kwon S.-W."/>
        </authorList>
    </citation>
    <scope>NUCLEOTIDE SEQUENCE [LARGE SCALE GENOMIC DNA]</scope>
    <source>
        <strain evidence="1 2">KACC 23027</strain>
    </source>
</reference>
<gene>
    <name evidence="1" type="ORF">PU630_14280</name>
</gene>
<evidence type="ECO:0000313" key="2">
    <source>
        <dbReference type="Proteomes" id="UP001214553"/>
    </source>
</evidence>